<keyword evidence="2" id="KW-0732">Signal</keyword>
<proteinExistence type="predicted"/>
<accession>A0ABN3W5D6</accession>
<evidence type="ECO:0000259" key="3">
    <source>
        <dbReference type="SMART" id="SM00909"/>
    </source>
</evidence>
<name>A0ABN3W5D6_9ACTN</name>
<keyword evidence="5" id="KW-1185">Reference proteome</keyword>
<feature type="domain" description="GerMN" evidence="3">
    <location>
        <begin position="214"/>
        <end position="300"/>
    </location>
</feature>
<evidence type="ECO:0000313" key="4">
    <source>
        <dbReference type="EMBL" id="GAA2893413.1"/>
    </source>
</evidence>
<feature type="chain" id="PRO_5047316899" evidence="2">
    <location>
        <begin position="27"/>
        <end position="597"/>
    </location>
</feature>
<dbReference type="SUPFAM" id="SSF63829">
    <property type="entry name" value="Calcium-dependent phosphotriesterase"/>
    <property type="match status" value="1"/>
</dbReference>
<gene>
    <name evidence="4" type="ORF">GCM10010517_57930</name>
</gene>
<dbReference type="InterPro" id="IPR019606">
    <property type="entry name" value="GerMN"/>
</dbReference>
<dbReference type="SMART" id="SM00909">
    <property type="entry name" value="Germane"/>
    <property type="match status" value="1"/>
</dbReference>
<feature type="signal peptide" evidence="2">
    <location>
        <begin position="1"/>
        <end position="26"/>
    </location>
</feature>
<evidence type="ECO:0000256" key="1">
    <source>
        <dbReference type="SAM" id="MobiDB-lite"/>
    </source>
</evidence>
<dbReference type="Proteomes" id="UP001500831">
    <property type="component" value="Unassembled WGS sequence"/>
</dbReference>
<dbReference type="InterPro" id="IPR059026">
    <property type="entry name" value="LpqB_N"/>
</dbReference>
<sequence length="597" mass="64270">MRTKPLRAAGLAAMAAVLACGTSSCAVIPTGGKAIAVDDVRKGNPLGDPYARVIPMSPNPEWSPEEVVTGFRAAMASPDDPARTVARRYLTETFARKWNPHSGVTVYRQGDYEKLPPVGEEDKQTRVTLKGAVTAIIDQDGRYRPSGGALNEPFSLVRGPGGWRIDAAPDGLLLSEVDVDRGYLPVDLYFLDAQWKGLVVDQVRVPIDPAANFAKTTVERLLQGPSSSLKDAVNTAFEPGTELIDVTTENNRVVIDLTRGVDVDRVNSMAAQLAATLTALTKGGWGFEVKVNGEPYYSSGSALQIDAQEQSRFDPWMTPNNVAPFYLAGGALHLLGKENTGHPVPGRAGQKDNEFKHPAISAQPVKQVAVLSADDKTVSVAPLAAGGEWRVWVTGDNLTPPSWDRYDTLWTVNRPDDHTSIVLRHDSENKHQYRVSAPELETAHVRLLKVARDGVHVAVVVRDGMGEQVHIGTVIGQRENTRIDNLQTVVPAESGQTIKDIAWKDGKTLYVLTGKSELLEASVTAAPKSLASDSRIKSITALDGTLLAGAEDDNGNRQVLFWNTAKWDPLVKDETTGSTGFAENGPDGPSSPAFPLG</sequence>
<dbReference type="InterPro" id="IPR018910">
    <property type="entry name" value="LpqB_C"/>
</dbReference>
<evidence type="ECO:0000256" key="2">
    <source>
        <dbReference type="SAM" id="SignalP"/>
    </source>
</evidence>
<dbReference type="Pfam" id="PF10646">
    <property type="entry name" value="Germane"/>
    <property type="match status" value="1"/>
</dbReference>
<dbReference type="RefSeq" id="WP_344978206.1">
    <property type="nucleotide sequence ID" value="NZ_BAAAVI010000051.1"/>
</dbReference>
<evidence type="ECO:0000313" key="5">
    <source>
        <dbReference type="Proteomes" id="UP001500831"/>
    </source>
</evidence>
<protein>
    <submittedName>
        <fullName evidence="4">LpqB family beta-propeller domain-containing protein</fullName>
    </submittedName>
</protein>
<organism evidence="4 5">
    <name type="scientific">Streptosporangium fragile</name>
    <dbReference type="NCBI Taxonomy" id="46186"/>
    <lineage>
        <taxon>Bacteria</taxon>
        <taxon>Bacillati</taxon>
        <taxon>Actinomycetota</taxon>
        <taxon>Actinomycetes</taxon>
        <taxon>Streptosporangiales</taxon>
        <taxon>Streptosporangiaceae</taxon>
        <taxon>Streptosporangium</taxon>
    </lineage>
</organism>
<dbReference type="EMBL" id="BAAAVI010000051">
    <property type="protein sequence ID" value="GAA2893413.1"/>
    <property type="molecule type" value="Genomic_DNA"/>
</dbReference>
<dbReference type="PROSITE" id="PS51257">
    <property type="entry name" value="PROKAR_LIPOPROTEIN"/>
    <property type="match status" value="1"/>
</dbReference>
<dbReference type="Pfam" id="PF10647">
    <property type="entry name" value="Gmad1"/>
    <property type="match status" value="1"/>
</dbReference>
<dbReference type="Pfam" id="PF25976">
    <property type="entry name" value="LpqB_N"/>
    <property type="match status" value="1"/>
</dbReference>
<reference evidence="4 5" key="1">
    <citation type="journal article" date="2019" name="Int. J. Syst. Evol. Microbiol.">
        <title>The Global Catalogue of Microorganisms (GCM) 10K type strain sequencing project: providing services to taxonomists for standard genome sequencing and annotation.</title>
        <authorList>
            <consortium name="The Broad Institute Genomics Platform"/>
            <consortium name="The Broad Institute Genome Sequencing Center for Infectious Disease"/>
            <person name="Wu L."/>
            <person name="Ma J."/>
        </authorList>
    </citation>
    <scope>NUCLEOTIDE SEQUENCE [LARGE SCALE GENOMIC DNA]</scope>
    <source>
        <strain evidence="4 5">JCM 6242</strain>
    </source>
</reference>
<comment type="caution">
    <text evidence="4">The sequence shown here is derived from an EMBL/GenBank/DDBJ whole genome shotgun (WGS) entry which is preliminary data.</text>
</comment>
<feature type="region of interest" description="Disordered" evidence="1">
    <location>
        <begin position="573"/>
        <end position="597"/>
    </location>
</feature>